<dbReference type="Proteomes" id="UP001430306">
    <property type="component" value="Unassembled WGS sequence"/>
</dbReference>
<reference evidence="2" key="1">
    <citation type="submission" date="2021-11" db="EMBL/GenBank/DDBJ databases">
        <title>Genome sequence.</title>
        <authorList>
            <person name="Sun Q."/>
        </authorList>
    </citation>
    <scope>NUCLEOTIDE SEQUENCE</scope>
    <source>
        <strain evidence="2">JC740</strain>
    </source>
</reference>
<feature type="compositionally biased region" description="Basic and acidic residues" evidence="1">
    <location>
        <begin position="12"/>
        <end position="21"/>
    </location>
</feature>
<feature type="region of interest" description="Disordered" evidence="1">
    <location>
        <begin position="1"/>
        <end position="21"/>
    </location>
</feature>
<organism evidence="2 3">
    <name type="scientific">Rhodopirellula halodulae</name>
    <dbReference type="NCBI Taxonomy" id="2894198"/>
    <lineage>
        <taxon>Bacteria</taxon>
        <taxon>Pseudomonadati</taxon>
        <taxon>Planctomycetota</taxon>
        <taxon>Planctomycetia</taxon>
        <taxon>Pirellulales</taxon>
        <taxon>Pirellulaceae</taxon>
        <taxon>Rhodopirellula</taxon>
    </lineage>
</organism>
<accession>A0ABS8NH86</accession>
<dbReference type="EMBL" id="JAJKFW010000022">
    <property type="protein sequence ID" value="MCC9642893.1"/>
    <property type="molecule type" value="Genomic_DNA"/>
</dbReference>
<keyword evidence="3" id="KW-1185">Reference proteome</keyword>
<dbReference type="RefSeq" id="WP_230273844.1">
    <property type="nucleotide sequence ID" value="NZ_JAJKFW010000022.1"/>
</dbReference>
<evidence type="ECO:0000313" key="3">
    <source>
        <dbReference type="Proteomes" id="UP001430306"/>
    </source>
</evidence>
<evidence type="ECO:0000313" key="2">
    <source>
        <dbReference type="EMBL" id="MCC9642893.1"/>
    </source>
</evidence>
<evidence type="ECO:0000256" key="1">
    <source>
        <dbReference type="SAM" id="MobiDB-lite"/>
    </source>
</evidence>
<comment type="caution">
    <text evidence="2">The sequence shown here is derived from an EMBL/GenBank/DDBJ whole genome shotgun (WGS) entry which is preliminary data.</text>
</comment>
<dbReference type="PANTHER" id="PTHR35609:SF1">
    <property type="entry name" value="MACRO DOMAIN-CONTAINING PROTEIN"/>
    <property type="match status" value="1"/>
</dbReference>
<protein>
    <submittedName>
        <fullName evidence="2">Uncharacterized protein</fullName>
    </submittedName>
</protein>
<proteinExistence type="predicted"/>
<name>A0ABS8NH86_9BACT</name>
<dbReference type="PANTHER" id="PTHR35609">
    <property type="entry name" value="MACRO DOMAIN-CONTAINING PROTEIN"/>
    <property type="match status" value="1"/>
</dbReference>
<sequence>MSQDPMQCDESASDRSSDRQDWFERLTGFRERSPDQVRESLTFQGNMLSSQGNGRCYQAGKLEVVSLKDLRKRVAALGGGTSPIRLRERVGDARELHVESANAGATFQVASQFNLLEMVSPEVTPDRGVGIYERDRTQGPACAIACGAGTIVRNYFVELDGKRGQSGNRQIDCLQSIGQLLGNGDGRLWEMRNGYALPSQHGLDEVDRMIAAMSTAQRDELRSKLAIGVQWSTQVTLQQRTHLVTQVYCSALPVAYSRLPTAKWERFARLILEAAYESTLAVGALNASQTGNRDVFLTLLGGGAFGNERQWILDAIERACRQYRSADLDVQIVSFRSSDSSVRSLVQNFAVDEQPIEDKKTPTGEWPDHHCPVCGASQRSVPRYPWYLCSECLGLAEDGDGRRLTFGNVSFSGGLYYAHADKPEPKPHSCLAVICFVNRRPVIVTEARFGGVVAQPLRDVQDGVLQRPQTVDLRRPARRQ</sequence>
<gene>
    <name evidence="2" type="ORF">LOC71_11450</name>
</gene>